<feature type="transmembrane region" description="Helical" evidence="1">
    <location>
        <begin position="16"/>
        <end position="36"/>
    </location>
</feature>
<accession>A0ABW6PUP6</accession>
<sequence>MRVLLWLRHRTRPDDWWGGAALILLVAAVAVLIWTMDRPGNELPHPAVTIGTFTGPAAIAIAVSSTGIVVSRRAGIRPWLSPVALRLALGYIVLCGVGVVAYVALMLQGLDALSKF</sequence>
<name>A0ABW6PUP6_9NOCA</name>
<evidence type="ECO:0000313" key="3">
    <source>
        <dbReference type="Proteomes" id="UP001601444"/>
    </source>
</evidence>
<comment type="caution">
    <text evidence="2">The sequence shown here is derived from an EMBL/GenBank/DDBJ whole genome shotgun (WGS) entry which is preliminary data.</text>
</comment>
<feature type="transmembrane region" description="Helical" evidence="1">
    <location>
        <begin position="83"/>
        <end position="107"/>
    </location>
</feature>
<keyword evidence="1" id="KW-0812">Transmembrane</keyword>
<dbReference type="Proteomes" id="UP001601444">
    <property type="component" value="Unassembled WGS sequence"/>
</dbReference>
<gene>
    <name evidence="2" type="ORF">ACFYTF_24575</name>
</gene>
<proteinExistence type="predicted"/>
<keyword evidence="3" id="KW-1185">Reference proteome</keyword>
<dbReference type="EMBL" id="JBIAMX010000017">
    <property type="protein sequence ID" value="MFF0546017.1"/>
    <property type="molecule type" value="Genomic_DNA"/>
</dbReference>
<reference evidence="2 3" key="1">
    <citation type="submission" date="2024-10" db="EMBL/GenBank/DDBJ databases">
        <title>The Natural Products Discovery Center: Release of the First 8490 Sequenced Strains for Exploring Actinobacteria Biosynthetic Diversity.</title>
        <authorList>
            <person name="Kalkreuter E."/>
            <person name="Kautsar S.A."/>
            <person name="Yang D."/>
            <person name="Bader C.D."/>
            <person name="Teijaro C.N."/>
            <person name="Fluegel L."/>
            <person name="Davis C.M."/>
            <person name="Simpson J.R."/>
            <person name="Lauterbach L."/>
            <person name="Steele A.D."/>
            <person name="Gui C."/>
            <person name="Meng S."/>
            <person name="Li G."/>
            <person name="Viehrig K."/>
            <person name="Ye F."/>
            <person name="Su P."/>
            <person name="Kiefer A.F."/>
            <person name="Nichols A."/>
            <person name="Cepeda A.J."/>
            <person name="Yan W."/>
            <person name="Fan B."/>
            <person name="Jiang Y."/>
            <person name="Adhikari A."/>
            <person name="Zheng C.-J."/>
            <person name="Schuster L."/>
            <person name="Cowan T.M."/>
            <person name="Smanski M.J."/>
            <person name="Chevrette M.G."/>
            <person name="De Carvalho L.P.S."/>
            <person name="Shen B."/>
        </authorList>
    </citation>
    <scope>NUCLEOTIDE SEQUENCE [LARGE SCALE GENOMIC DNA]</scope>
    <source>
        <strain evidence="2 3">NPDC004045</strain>
    </source>
</reference>
<keyword evidence="1" id="KW-1133">Transmembrane helix</keyword>
<evidence type="ECO:0000313" key="2">
    <source>
        <dbReference type="EMBL" id="MFF0546017.1"/>
    </source>
</evidence>
<organism evidence="2 3">
    <name type="scientific">Nocardia thailandica</name>
    <dbReference type="NCBI Taxonomy" id="257275"/>
    <lineage>
        <taxon>Bacteria</taxon>
        <taxon>Bacillati</taxon>
        <taxon>Actinomycetota</taxon>
        <taxon>Actinomycetes</taxon>
        <taxon>Mycobacteriales</taxon>
        <taxon>Nocardiaceae</taxon>
        <taxon>Nocardia</taxon>
    </lineage>
</organism>
<keyword evidence="1" id="KW-0472">Membrane</keyword>
<feature type="transmembrane region" description="Helical" evidence="1">
    <location>
        <begin position="48"/>
        <end position="71"/>
    </location>
</feature>
<evidence type="ECO:0000256" key="1">
    <source>
        <dbReference type="SAM" id="Phobius"/>
    </source>
</evidence>
<protein>
    <submittedName>
        <fullName evidence="2">Uncharacterized protein</fullName>
    </submittedName>
</protein>
<dbReference type="RefSeq" id="WP_387702461.1">
    <property type="nucleotide sequence ID" value="NZ_JBIAMX010000017.1"/>
</dbReference>